<accession>A0ABZ1YNY0</accession>
<name>A0ABZ1YNY0_9NOCA</name>
<dbReference type="EMBL" id="CP109441">
    <property type="protein sequence ID" value="WUV44972.1"/>
    <property type="molecule type" value="Genomic_DNA"/>
</dbReference>
<keyword evidence="2" id="KW-1185">Reference proteome</keyword>
<reference evidence="1" key="1">
    <citation type="submission" date="2022-10" db="EMBL/GenBank/DDBJ databases">
        <title>The complete genomes of actinobacterial strains from the NBC collection.</title>
        <authorList>
            <person name="Joergensen T.S."/>
            <person name="Alvarez Arevalo M."/>
            <person name="Sterndorff E.B."/>
            <person name="Faurdal D."/>
            <person name="Vuksanovic O."/>
            <person name="Mourched A.-S."/>
            <person name="Charusanti P."/>
            <person name="Shaw S."/>
            <person name="Blin K."/>
            <person name="Weber T."/>
        </authorList>
    </citation>
    <scope>NUCLEOTIDE SEQUENCE</scope>
    <source>
        <strain evidence="1">NBC_01482</strain>
    </source>
</reference>
<proteinExistence type="predicted"/>
<sequence>MRRFVIEGADDLVEVGQHAVLHLGEALLAAGLGGVDDLQNLFTWLRRNMRFAERSLSIAGVVKEQAGQKIGRSGK</sequence>
<gene>
    <name evidence="1" type="ORF">OG563_38545</name>
</gene>
<dbReference type="RefSeq" id="WP_329408240.1">
    <property type="nucleotide sequence ID" value="NZ_CP109441.1"/>
</dbReference>
<protein>
    <submittedName>
        <fullName evidence="1">Uncharacterized protein</fullName>
    </submittedName>
</protein>
<dbReference type="Proteomes" id="UP001432062">
    <property type="component" value="Chromosome"/>
</dbReference>
<evidence type="ECO:0000313" key="2">
    <source>
        <dbReference type="Proteomes" id="UP001432062"/>
    </source>
</evidence>
<organism evidence="1 2">
    <name type="scientific">Nocardia vinacea</name>
    <dbReference type="NCBI Taxonomy" id="96468"/>
    <lineage>
        <taxon>Bacteria</taxon>
        <taxon>Bacillati</taxon>
        <taxon>Actinomycetota</taxon>
        <taxon>Actinomycetes</taxon>
        <taxon>Mycobacteriales</taxon>
        <taxon>Nocardiaceae</taxon>
        <taxon>Nocardia</taxon>
    </lineage>
</organism>
<evidence type="ECO:0000313" key="1">
    <source>
        <dbReference type="EMBL" id="WUV44972.1"/>
    </source>
</evidence>